<name>A0ABY8BYW8_9MICO</name>
<dbReference type="Proteomes" id="UP001214553">
    <property type="component" value="Chromosome"/>
</dbReference>
<evidence type="ECO:0000256" key="1">
    <source>
        <dbReference type="SAM" id="Phobius"/>
    </source>
</evidence>
<feature type="transmembrane region" description="Helical" evidence="1">
    <location>
        <begin position="102"/>
        <end position="124"/>
    </location>
</feature>
<reference evidence="2 3" key="1">
    <citation type="submission" date="2023-03" db="EMBL/GenBank/DDBJ databases">
        <title>Genome sequence of Microbacterium sp. KACC 23027.</title>
        <authorList>
            <person name="Kim S."/>
            <person name="Heo J."/>
            <person name="Kwon S.-W."/>
        </authorList>
    </citation>
    <scope>NUCLEOTIDE SEQUENCE [LARGE SCALE GENOMIC DNA]</scope>
    <source>
        <strain evidence="2 3">KACC 23027</strain>
    </source>
</reference>
<feature type="transmembrane region" description="Helical" evidence="1">
    <location>
        <begin position="47"/>
        <end position="71"/>
    </location>
</feature>
<gene>
    <name evidence="2" type="ORF">PU630_02190</name>
</gene>
<dbReference type="RefSeq" id="WP_275278724.1">
    <property type="nucleotide sequence ID" value="NZ_CP119108.1"/>
</dbReference>
<feature type="transmembrane region" description="Helical" evidence="1">
    <location>
        <begin position="20"/>
        <end position="41"/>
    </location>
</feature>
<organism evidence="2 3">
    <name type="scientific">Microbacterium horticulturae</name>
    <dbReference type="NCBI Taxonomy" id="3028316"/>
    <lineage>
        <taxon>Bacteria</taxon>
        <taxon>Bacillati</taxon>
        <taxon>Actinomycetota</taxon>
        <taxon>Actinomycetes</taxon>
        <taxon>Micrococcales</taxon>
        <taxon>Microbacteriaceae</taxon>
        <taxon>Microbacterium</taxon>
    </lineage>
</organism>
<feature type="transmembrane region" description="Helical" evidence="1">
    <location>
        <begin position="136"/>
        <end position="158"/>
    </location>
</feature>
<keyword evidence="1" id="KW-0812">Transmembrane</keyword>
<keyword evidence="1" id="KW-0472">Membrane</keyword>
<protein>
    <submittedName>
        <fullName evidence="2">Uncharacterized protein</fullName>
    </submittedName>
</protein>
<dbReference type="EMBL" id="CP119108">
    <property type="protein sequence ID" value="WEG09400.1"/>
    <property type="molecule type" value="Genomic_DNA"/>
</dbReference>
<evidence type="ECO:0000313" key="3">
    <source>
        <dbReference type="Proteomes" id="UP001214553"/>
    </source>
</evidence>
<sequence>MSEKLEMTGASGALRRALPFFVAAAVYVIAGGVLAAATAYVTTQKTAWATAYIVLVGGVAQAVLGAALGWLAQHARTALVWPAFVLFNVGSLGVLAGQLTGVLALTFTGGALLVIALVLIIIATRRGAPAHPVLLWGFRAVAVILAVSIPTGLVLAAVGA</sequence>
<keyword evidence="3" id="KW-1185">Reference proteome</keyword>
<proteinExistence type="predicted"/>
<accession>A0ABY8BYW8</accession>
<evidence type="ECO:0000313" key="2">
    <source>
        <dbReference type="EMBL" id="WEG09400.1"/>
    </source>
</evidence>
<keyword evidence="1" id="KW-1133">Transmembrane helix</keyword>
<feature type="transmembrane region" description="Helical" evidence="1">
    <location>
        <begin position="78"/>
        <end position="96"/>
    </location>
</feature>